<evidence type="ECO:0000256" key="2">
    <source>
        <dbReference type="ARBA" id="ARBA00006939"/>
    </source>
</evidence>
<gene>
    <name evidence="9" type="ORF">BS47DRAFT_203890</name>
</gene>
<dbReference type="InterPro" id="IPR004698">
    <property type="entry name" value="Zn/Fe_permease_fun/pln"/>
</dbReference>
<dbReference type="Proteomes" id="UP000886523">
    <property type="component" value="Unassembled WGS sequence"/>
</dbReference>
<feature type="transmembrane region" description="Helical" evidence="8">
    <location>
        <begin position="207"/>
        <end position="229"/>
    </location>
</feature>
<dbReference type="InterPro" id="IPR003689">
    <property type="entry name" value="ZIP"/>
</dbReference>
<evidence type="ECO:0000256" key="1">
    <source>
        <dbReference type="ARBA" id="ARBA00004141"/>
    </source>
</evidence>
<feature type="transmembrane region" description="Helical" evidence="8">
    <location>
        <begin position="53"/>
        <end position="72"/>
    </location>
</feature>
<accession>A0A9P6DSQ6</accession>
<sequence length="335" mass="35841">MSANCGAADNGKPTWQKLRIGAVFIILVTSLCGTLFPIISRRKWKIPILAFEFIKYFGSGVIIATAFIHLLAPAFAELGAACVTGTWQTYPFASAFAMASVFGLFFLELFAVRLGTKLLAGAGLGHDTHDGHAPHIQPEIPAVSQDNADVEKRASAFLSSAEDLAPPIIKDSEVMAQIVGIAILEFGVIFHSIIIGITLAVNTDFRTLFVVIVFHQMFEGLGLGSRLAYLALTPKYSWVPYAGAIAYSVMTPIGIAVGLGVRSTYNPDSARANIVTGTLDSISAGILLYTGLVELLAHEFLFNSKMQNASTFKIAYANCCMLLGAGIMALLGRWA</sequence>
<feature type="transmembrane region" description="Helical" evidence="8">
    <location>
        <begin position="281"/>
        <end position="302"/>
    </location>
</feature>
<keyword evidence="5 8" id="KW-1133">Transmembrane helix</keyword>
<comment type="subcellular location">
    <subcellularLocation>
        <location evidence="1 8">Membrane</location>
        <topology evidence="1 8">Multi-pass membrane protein</topology>
    </subcellularLocation>
</comment>
<dbReference type="OrthoDB" id="448280at2759"/>
<dbReference type="PANTHER" id="PTHR11040:SF32">
    <property type="entry name" value="ZINC-REGULATED TRANSPORTER 1"/>
    <property type="match status" value="1"/>
</dbReference>
<reference evidence="9" key="1">
    <citation type="journal article" date="2020" name="Nat. Commun.">
        <title>Large-scale genome sequencing of mycorrhizal fungi provides insights into the early evolution of symbiotic traits.</title>
        <authorList>
            <person name="Miyauchi S."/>
            <person name="Kiss E."/>
            <person name="Kuo A."/>
            <person name="Drula E."/>
            <person name="Kohler A."/>
            <person name="Sanchez-Garcia M."/>
            <person name="Morin E."/>
            <person name="Andreopoulos B."/>
            <person name="Barry K.W."/>
            <person name="Bonito G."/>
            <person name="Buee M."/>
            <person name="Carver A."/>
            <person name="Chen C."/>
            <person name="Cichocki N."/>
            <person name="Clum A."/>
            <person name="Culley D."/>
            <person name="Crous P.W."/>
            <person name="Fauchery L."/>
            <person name="Girlanda M."/>
            <person name="Hayes R.D."/>
            <person name="Keri Z."/>
            <person name="LaButti K."/>
            <person name="Lipzen A."/>
            <person name="Lombard V."/>
            <person name="Magnuson J."/>
            <person name="Maillard F."/>
            <person name="Murat C."/>
            <person name="Nolan M."/>
            <person name="Ohm R.A."/>
            <person name="Pangilinan J."/>
            <person name="Pereira M.F."/>
            <person name="Perotto S."/>
            <person name="Peter M."/>
            <person name="Pfister S."/>
            <person name="Riley R."/>
            <person name="Sitrit Y."/>
            <person name="Stielow J.B."/>
            <person name="Szollosi G."/>
            <person name="Zifcakova L."/>
            <person name="Stursova M."/>
            <person name="Spatafora J.W."/>
            <person name="Tedersoo L."/>
            <person name="Vaario L.M."/>
            <person name="Yamada A."/>
            <person name="Yan M."/>
            <person name="Wang P."/>
            <person name="Xu J."/>
            <person name="Bruns T."/>
            <person name="Baldrian P."/>
            <person name="Vilgalys R."/>
            <person name="Dunand C."/>
            <person name="Henrissat B."/>
            <person name="Grigoriev I.V."/>
            <person name="Hibbett D."/>
            <person name="Nagy L.G."/>
            <person name="Martin F.M."/>
        </authorList>
    </citation>
    <scope>NUCLEOTIDE SEQUENCE</scope>
    <source>
        <strain evidence="9">UP504</strain>
    </source>
</reference>
<evidence type="ECO:0000256" key="4">
    <source>
        <dbReference type="ARBA" id="ARBA00022692"/>
    </source>
</evidence>
<keyword evidence="10" id="KW-1185">Reference proteome</keyword>
<feature type="transmembrane region" description="Helical" evidence="8">
    <location>
        <begin position="241"/>
        <end position="261"/>
    </location>
</feature>
<name>A0A9P6DSQ6_9AGAM</name>
<evidence type="ECO:0000256" key="7">
    <source>
        <dbReference type="ARBA" id="ARBA00023136"/>
    </source>
</evidence>
<keyword evidence="3 8" id="KW-0813">Transport</keyword>
<evidence type="ECO:0000256" key="3">
    <source>
        <dbReference type="ARBA" id="ARBA00022448"/>
    </source>
</evidence>
<proteinExistence type="inferred from homology"/>
<dbReference type="GO" id="GO:0005886">
    <property type="term" value="C:plasma membrane"/>
    <property type="evidence" value="ECO:0007669"/>
    <property type="project" value="TreeGrafter"/>
</dbReference>
<feature type="transmembrane region" description="Helical" evidence="8">
    <location>
        <begin position="314"/>
        <end position="334"/>
    </location>
</feature>
<evidence type="ECO:0000256" key="8">
    <source>
        <dbReference type="RuleBase" id="RU362088"/>
    </source>
</evidence>
<organism evidence="9 10">
    <name type="scientific">Hydnum rufescens UP504</name>
    <dbReference type="NCBI Taxonomy" id="1448309"/>
    <lineage>
        <taxon>Eukaryota</taxon>
        <taxon>Fungi</taxon>
        <taxon>Dikarya</taxon>
        <taxon>Basidiomycota</taxon>
        <taxon>Agaricomycotina</taxon>
        <taxon>Agaricomycetes</taxon>
        <taxon>Cantharellales</taxon>
        <taxon>Hydnaceae</taxon>
        <taxon>Hydnum</taxon>
    </lineage>
</organism>
<dbReference type="NCBIfam" id="TIGR00820">
    <property type="entry name" value="zip"/>
    <property type="match status" value="1"/>
</dbReference>
<feature type="transmembrane region" description="Helical" evidence="8">
    <location>
        <begin position="178"/>
        <end position="201"/>
    </location>
</feature>
<dbReference type="AlphaFoldDB" id="A0A9P6DSQ6"/>
<feature type="transmembrane region" description="Helical" evidence="8">
    <location>
        <begin position="92"/>
        <end position="112"/>
    </location>
</feature>
<dbReference type="PANTHER" id="PTHR11040">
    <property type="entry name" value="ZINC/IRON TRANSPORTER"/>
    <property type="match status" value="1"/>
</dbReference>
<dbReference type="EMBL" id="MU129049">
    <property type="protein sequence ID" value="KAF9508855.1"/>
    <property type="molecule type" value="Genomic_DNA"/>
</dbReference>
<feature type="transmembrane region" description="Helical" evidence="8">
    <location>
        <begin position="20"/>
        <end position="41"/>
    </location>
</feature>
<dbReference type="GO" id="GO:0005385">
    <property type="term" value="F:zinc ion transmembrane transporter activity"/>
    <property type="evidence" value="ECO:0007669"/>
    <property type="project" value="InterPro"/>
</dbReference>
<evidence type="ECO:0000313" key="9">
    <source>
        <dbReference type="EMBL" id="KAF9508855.1"/>
    </source>
</evidence>
<dbReference type="Pfam" id="PF02535">
    <property type="entry name" value="Zip"/>
    <property type="match status" value="1"/>
</dbReference>
<comment type="similarity">
    <text evidence="2 8">Belongs to the ZIP transporter (TC 2.A.5) family.</text>
</comment>
<keyword evidence="4 8" id="KW-0812">Transmembrane</keyword>
<protein>
    <submittedName>
        <fullName evidence="9">Uncharacterized protein</fullName>
    </submittedName>
</protein>
<evidence type="ECO:0000313" key="10">
    <source>
        <dbReference type="Proteomes" id="UP000886523"/>
    </source>
</evidence>
<evidence type="ECO:0000256" key="6">
    <source>
        <dbReference type="ARBA" id="ARBA00023065"/>
    </source>
</evidence>
<keyword evidence="6 8" id="KW-0406">Ion transport</keyword>
<evidence type="ECO:0000256" key="5">
    <source>
        <dbReference type="ARBA" id="ARBA00022989"/>
    </source>
</evidence>
<comment type="caution">
    <text evidence="9">The sequence shown here is derived from an EMBL/GenBank/DDBJ whole genome shotgun (WGS) entry which is preliminary data.</text>
</comment>
<keyword evidence="7 8" id="KW-0472">Membrane</keyword>